<dbReference type="PANTHER" id="PTHR14776:SF1">
    <property type="entry name" value="CADHERIN-LIKE AND PC-ESTERASE DOMAIN-CONTAINING PROTEIN 1"/>
    <property type="match status" value="1"/>
</dbReference>
<dbReference type="PANTHER" id="PTHR14776">
    <property type="entry name" value="CADHERIN-LIKE AND PC-ESTERASE DOMAIN-CONTAINING PROTEIN 1"/>
    <property type="match status" value="1"/>
</dbReference>
<dbReference type="EMBL" id="CABDUW010000456">
    <property type="protein sequence ID" value="VTJ69314.1"/>
    <property type="molecule type" value="Genomic_DNA"/>
</dbReference>
<evidence type="ECO:0008006" key="3">
    <source>
        <dbReference type="Google" id="ProtNLM"/>
    </source>
</evidence>
<sequence length="80" mass="9146">FANYPLGLGMNKISMLVVDESPAEGETLVTYKLTIYREDRPSLPFFEDFTACGFVQGQEQGVEIPHRWLQPPQPQNYRLA</sequence>
<organism evidence="1 2">
    <name type="scientific">Marmota monax</name>
    <name type="common">Woodchuck</name>
    <dbReference type="NCBI Taxonomy" id="9995"/>
    <lineage>
        <taxon>Eukaryota</taxon>
        <taxon>Metazoa</taxon>
        <taxon>Chordata</taxon>
        <taxon>Craniata</taxon>
        <taxon>Vertebrata</taxon>
        <taxon>Euteleostomi</taxon>
        <taxon>Mammalia</taxon>
        <taxon>Eutheria</taxon>
        <taxon>Euarchontoglires</taxon>
        <taxon>Glires</taxon>
        <taxon>Rodentia</taxon>
        <taxon>Sciuromorpha</taxon>
        <taxon>Sciuridae</taxon>
        <taxon>Xerinae</taxon>
        <taxon>Marmotini</taxon>
        <taxon>Marmota</taxon>
    </lineage>
</organism>
<reference evidence="1" key="1">
    <citation type="submission" date="2019-04" db="EMBL/GenBank/DDBJ databases">
        <authorList>
            <person name="Alioto T."/>
            <person name="Alioto T."/>
        </authorList>
    </citation>
    <scope>NUCLEOTIDE SEQUENCE [LARGE SCALE GENOMIC DNA]</scope>
</reference>
<name>A0A5E4BHW1_MARMO</name>
<keyword evidence="2" id="KW-1185">Reference proteome</keyword>
<evidence type="ECO:0000313" key="2">
    <source>
        <dbReference type="Proteomes" id="UP000335636"/>
    </source>
</evidence>
<feature type="non-terminal residue" evidence="1">
    <location>
        <position position="1"/>
    </location>
</feature>
<protein>
    <recommendedName>
        <fullName evidence="3">Cadherin domain-containing protein</fullName>
    </recommendedName>
</protein>
<accession>A0A5E4BHW1</accession>
<evidence type="ECO:0000313" key="1">
    <source>
        <dbReference type="EMBL" id="VTJ69314.1"/>
    </source>
</evidence>
<gene>
    <name evidence="1" type="ORF">MONAX_5E012495</name>
</gene>
<dbReference type="AlphaFoldDB" id="A0A5E4BHW1"/>
<dbReference type="Proteomes" id="UP000335636">
    <property type="component" value="Unassembled WGS sequence"/>
</dbReference>
<proteinExistence type="predicted"/>
<comment type="caution">
    <text evidence="1">The sequence shown here is derived from an EMBL/GenBank/DDBJ whole genome shotgun (WGS) entry which is preliminary data.</text>
</comment>